<dbReference type="VEuPathDB" id="FungiDB:PHYBLDRAFT_152926"/>
<dbReference type="Proteomes" id="UP000077315">
    <property type="component" value="Unassembled WGS sequence"/>
</dbReference>
<keyword evidence="3" id="KW-1185">Reference proteome</keyword>
<dbReference type="InParanoid" id="A0A163CVJ4"/>
<feature type="region of interest" description="Disordered" evidence="1">
    <location>
        <begin position="1"/>
        <end position="56"/>
    </location>
</feature>
<organism evidence="2 3">
    <name type="scientific">Phycomyces blakesleeanus (strain ATCC 8743b / DSM 1359 / FGSC 10004 / NBRC 33097 / NRRL 1555)</name>
    <dbReference type="NCBI Taxonomy" id="763407"/>
    <lineage>
        <taxon>Eukaryota</taxon>
        <taxon>Fungi</taxon>
        <taxon>Fungi incertae sedis</taxon>
        <taxon>Mucoromycota</taxon>
        <taxon>Mucoromycotina</taxon>
        <taxon>Mucoromycetes</taxon>
        <taxon>Mucorales</taxon>
        <taxon>Phycomycetaceae</taxon>
        <taxon>Phycomyces</taxon>
    </lineage>
</organism>
<sequence length="56" mass="6239">MKRQQQNVTAASIDFRLSGIHTNKPTIRGLPLPRPYPSPPASTNVPKNKEPHHAQD</sequence>
<proteinExistence type="predicted"/>
<feature type="compositionally biased region" description="Polar residues" evidence="1">
    <location>
        <begin position="1"/>
        <end position="10"/>
    </location>
</feature>
<name>A0A163CVJ4_PHYB8</name>
<dbReference type="GeneID" id="28993936"/>
<protein>
    <submittedName>
        <fullName evidence="2">Uncharacterized protein</fullName>
    </submittedName>
</protein>
<feature type="compositionally biased region" description="Basic and acidic residues" evidence="1">
    <location>
        <begin position="47"/>
        <end position="56"/>
    </location>
</feature>
<evidence type="ECO:0000313" key="3">
    <source>
        <dbReference type="Proteomes" id="UP000077315"/>
    </source>
</evidence>
<dbReference type="RefSeq" id="XP_018283940.1">
    <property type="nucleotide sequence ID" value="XM_018433030.1"/>
</dbReference>
<evidence type="ECO:0000256" key="1">
    <source>
        <dbReference type="SAM" id="MobiDB-lite"/>
    </source>
</evidence>
<evidence type="ECO:0000313" key="2">
    <source>
        <dbReference type="EMBL" id="OAD65900.1"/>
    </source>
</evidence>
<accession>A0A163CVJ4</accession>
<gene>
    <name evidence="2" type="ORF">PHYBLDRAFT_152926</name>
</gene>
<reference evidence="3" key="1">
    <citation type="submission" date="2015-06" db="EMBL/GenBank/DDBJ databases">
        <title>Expansion of signal transduction pathways in fungi by whole-genome duplication.</title>
        <authorList>
            <consortium name="DOE Joint Genome Institute"/>
            <person name="Corrochano L.M."/>
            <person name="Kuo A."/>
            <person name="Marcet-Houben M."/>
            <person name="Polaino S."/>
            <person name="Salamov A."/>
            <person name="Villalobos J.M."/>
            <person name="Alvarez M.I."/>
            <person name="Avalos J."/>
            <person name="Benito E.P."/>
            <person name="Benoit I."/>
            <person name="Burger G."/>
            <person name="Camino L.P."/>
            <person name="Canovas D."/>
            <person name="Cerda-Olmedo E."/>
            <person name="Cheng J.-F."/>
            <person name="Dominguez A."/>
            <person name="Elias M."/>
            <person name="Eslava A.P."/>
            <person name="Glaser F."/>
            <person name="Grimwood J."/>
            <person name="Gutierrez G."/>
            <person name="Heitman J."/>
            <person name="Henrissat B."/>
            <person name="Iturriaga E.A."/>
            <person name="Lang B.F."/>
            <person name="Lavin J.L."/>
            <person name="Lee S."/>
            <person name="Li W."/>
            <person name="Lindquist E."/>
            <person name="Lopez-Garcia S."/>
            <person name="Luque E.M."/>
            <person name="Marcos A.T."/>
            <person name="Martin J."/>
            <person name="McCluskey K."/>
            <person name="Medina H.R."/>
            <person name="Miralles-Duran A."/>
            <person name="Miyazaki A."/>
            <person name="Munoz-Torres E."/>
            <person name="Oguiza J.A."/>
            <person name="Ohm R."/>
            <person name="Olmedo M."/>
            <person name="Orejas M."/>
            <person name="Ortiz-Castellanos L."/>
            <person name="Pisabarro A.G."/>
            <person name="Rodriguez-Romero J."/>
            <person name="Ruiz-Herrera J."/>
            <person name="Ruiz-Vazquez R."/>
            <person name="Sanz C."/>
            <person name="Schackwitz W."/>
            <person name="Schmutz J."/>
            <person name="Shahriari M."/>
            <person name="Shelest E."/>
            <person name="Silva-Franco F."/>
            <person name="Soanes D."/>
            <person name="Syed K."/>
            <person name="Tagua V.G."/>
            <person name="Talbot N.J."/>
            <person name="Thon M."/>
            <person name="De vries R.P."/>
            <person name="Wiebenga A."/>
            <person name="Yadav J.S."/>
            <person name="Braun E.L."/>
            <person name="Baker S."/>
            <person name="Garre V."/>
            <person name="Horwitz B."/>
            <person name="Torres-Martinez S."/>
            <person name="Idnurm A."/>
            <person name="Herrera-Estrella A."/>
            <person name="Gabaldon T."/>
            <person name="Grigoriev I.V."/>
        </authorList>
    </citation>
    <scope>NUCLEOTIDE SEQUENCE [LARGE SCALE GENOMIC DNA]</scope>
    <source>
        <strain evidence="3">NRRL 1555(-)</strain>
    </source>
</reference>
<dbReference type="AlphaFoldDB" id="A0A163CVJ4"/>
<dbReference type="EMBL" id="KV441007">
    <property type="protein sequence ID" value="OAD65900.1"/>
    <property type="molecule type" value="Genomic_DNA"/>
</dbReference>